<protein>
    <submittedName>
        <fullName evidence="1">Uncharacterized protein</fullName>
    </submittedName>
</protein>
<evidence type="ECO:0000313" key="1">
    <source>
        <dbReference type="EMBL" id="MBA8823847.1"/>
    </source>
</evidence>
<comment type="caution">
    <text evidence="1">The sequence shown here is derived from an EMBL/GenBank/DDBJ whole genome shotgun (WGS) entry which is preliminary data.</text>
</comment>
<sequence>MLDEPLRCFRDVLEIDDEVELGGVEVESFEDLLDVLSVRCGCPDPESTAEAQFVTEATEHSDFAIGGLTVHDGDERNGIVLIEEINRVSQPVCQLSEYSCRPAAQAVRMGHAGDIDHDGTVQLVEFPDRGLDGVELTRGHSPG</sequence>
<proteinExistence type="predicted"/>
<reference evidence="1 2" key="1">
    <citation type="submission" date="2020-07" db="EMBL/GenBank/DDBJ databases">
        <title>Sequencing the genomes of 1000 actinobacteria strains.</title>
        <authorList>
            <person name="Klenk H.-P."/>
        </authorList>
    </citation>
    <scope>NUCLEOTIDE SEQUENCE [LARGE SCALE GENOMIC DNA]</scope>
    <source>
        <strain evidence="1 2">DSM 45975</strain>
    </source>
</reference>
<dbReference type="EMBL" id="JACGWZ010000001">
    <property type="protein sequence ID" value="MBA8823847.1"/>
    <property type="molecule type" value="Genomic_DNA"/>
</dbReference>
<name>A0A839DWM1_9PSEU</name>
<dbReference type="AlphaFoldDB" id="A0A839DWM1"/>
<gene>
    <name evidence="1" type="ORF">FHX42_001176</name>
</gene>
<evidence type="ECO:0000313" key="2">
    <source>
        <dbReference type="Proteomes" id="UP000569329"/>
    </source>
</evidence>
<keyword evidence="2" id="KW-1185">Reference proteome</keyword>
<organism evidence="1 2">
    <name type="scientific">Halosaccharopolyspora lacisalsi</name>
    <dbReference type="NCBI Taxonomy" id="1000566"/>
    <lineage>
        <taxon>Bacteria</taxon>
        <taxon>Bacillati</taxon>
        <taxon>Actinomycetota</taxon>
        <taxon>Actinomycetes</taxon>
        <taxon>Pseudonocardiales</taxon>
        <taxon>Pseudonocardiaceae</taxon>
        <taxon>Halosaccharopolyspora</taxon>
    </lineage>
</organism>
<dbReference type="Proteomes" id="UP000569329">
    <property type="component" value="Unassembled WGS sequence"/>
</dbReference>
<accession>A0A839DWM1</accession>